<name>A0A3M7TLZ6_9BACI</name>
<keyword evidence="3" id="KW-1185">Reference proteome</keyword>
<feature type="transmembrane region" description="Helical" evidence="1">
    <location>
        <begin position="7"/>
        <end position="30"/>
    </location>
</feature>
<dbReference type="Proteomes" id="UP000278746">
    <property type="component" value="Unassembled WGS sequence"/>
</dbReference>
<organism evidence="2 3">
    <name type="scientific">Alteribacter keqinensis</name>
    <dbReference type="NCBI Taxonomy" id="2483800"/>
    <lineage>
        <taxon>Bacteria</taxon>
        <taxon>Bacillati</taxon>
        <taxon>Bacillota</taxon>
        <taxon>Bacilli</taxon>
        <taxon>Bacillales</taxon>
        <taxon>Bacillaceae</taxon>
        <taxon>Alteribacter</taxon>
    </lineage>
</organism>
<dbReference type="EMBL" id="RHIB01000003">
    <property type="protein sequence ID" value="RNA66631.1"/>
    <property type="molecule type" value="Genomic_DNA"/>
</dbReference>
<proteinExistence type="predicted"/>
<evidence type="ECO:0000256" key="1">
    <source>
        <dbReference type="SAM" id="Phobius"/>
    </source>
</evidence>
<evidence type="ECO:0000313" key="2">
    <source>
        <dbReference type="EMBL" id="RNA66631.1"/>
    </source>
</evidence>
<accession>A0A3M7TLZ6</accession>
<reference evidence="2 3" key="1">
    <citation type="submission" date="2018-10" db="EMBL/GenBank/DDBJ databases">
        <title>Bacillus Keqinensis sp. nov., a moderately halophilic bacterium isolated from a saline-alkaline lake.</title>
        <authorList>
            <person name="Wang H."/>
        </authorList>
    </citation>
    <scope>NUCLEOTIDE SEQUENCE [LARGE SCALE GENOMIC DNA]</scope>
    <source>
        <strain evidence="2 3">KQ-3</strain>
    </source>
</reference>
<comment type="caution">
    <text evidence="2">The sequence shown here is derived from an EMBL/GenBank/DDBJ whole genome shotgun (WGS) entry which is preliminary data.</text>
</comment>
<dbReference type="AlphaFoldDB" id="A0A3M7TLZ6"/>
<evidence type="ECO:0000313" key="3">
    <source>
        <dbReference type="Proteomes" id="UP000278746"/>
    </source>
</evidence>
<keyword evidence="1" id="KW-0812">Transmembrane</keyword>
<keyword evidence="1" id="KW-1133">Transmembrane helix</keyword>
<sequence>MHQLAKIFLQVSPLNGQIIIALVLFFTAFFNGEGGPFHNAKPKWELLGLSRSFKFYHVIRILK</sequence>
<gene>
    <name evidence="2" type="ORF">EBO34_15540</name>
</gene>
<keyword evidence="1" id="KW-0472">Membrane</keyword>
<protein>
    <submittedName>
        <fullName evidence="2">Uncharacterized protein</fullName>
    </submittedName>
</protein>